<accession>A0A5B7K6C3</accession>
<proteinExistence type="predicted"/>
<feature type="compositionally biased region" description="Basic and acidic residues" evidence="1">
    <location>
        <begin position="1"/>
        <end position="40"/>
    </location>
</feature>
<evidence type="ECO:0000313" key="2">
    <source>
        <dbReference type="EMBL" id="MPD02127.1"/>
    </source>
</evidence>
<protein>
    <submittedName>
        <fullName evidence="2">Uncharacterized protein</fullName>
    </submittedName>
</protein>
<sequence>MGSRVEEIKDEEWQGREEDGREKERERKGEERREEEKKMPLQEVGVTRAAPAISIHHGSSSSTAAPSRLRLQCVLVKEGR</sequence>
<dbReference type="Proteomes" id="UP000324222">
    <property type="component" value="Unassembled WGS sequence"/>
</dbReference>
<gene>
    <name evidence="2" type="ORF">E2C01_097686</name>
</gene>
<feature type="region of interest" description="Disordered" evidence="1">
    <location>
        <begin position="1"/>
        <end position="46"/>
    </location>
</feature>
<keyword evidence="3" id="KW-1185">Reference proteome</keyword>
<organism evidence="2 3">
    <name type="scientific">Portunus trituberculatus</name>
    <name type="common">Swimming crab</name>
    <name type="synonym">Neptunus trituberculatus</name>
    <dbReference type="NCBI Taxonomy" id="210409"/>
    <lineage>
        <taxon>Eukaryota</taxon>
        <taxon>Metazoa</taxon>
        <taxon>Ecdysozoa</taxon>
        <taxon>Arthropoda</taxon>
        <taxon>Crustacea</taxon>
        <taxon>Multicrustacea</taxon>
        <taxon>Malacostraca</taxon>
        <taxon>Eumalacostraca</taxon>
        <taxon>Eucarida</taxon>
        <taxon>Decapoda</taxon>
        <taxon>Pleocyemata</taxon>
        <taxon>Brachyura</taxon>
        <taxon>Eubrachyura</taxon>
        <taxon>Portunoidea</taxon>
        <taxon>Portunidae</taxon>
        <taxon>Portuninae</taxon>
        <taxon>Portunus</taxon>
    </lineage>
</organism>
<evidence type="ECO:0000256" key="1">
    <source>
        <dbReference type="SAM" id="MobiDB-lite"/>
    </source>
</evidence>
<reference evidence="2 3" key="1">
    <citation type="submission" date="2019-05" db="EMBL/GenBank/DDBJ databases">
        <title>Another draft genome of Portunus trituberculatus and its Hox gene families provides insights of decapod evolution.</title>
        <authorList>
            <person name="Jeong J.-H."/>
            <person name="Song I."/>
            <person name="Kim S."/>
            <person name="Choi T."/>
            <person name="Kim D."/>
            <person name="Ryu S."/>
            <person name="Kim W."/>
        </authorList>
    </citation>
    <scope>NUCLEOTIDE SEQUENCE [LARGE SCALE GENOMIC DNA]</scope>
    <source>
        <tissue evidence="2">Muscle</tissue>
    </source>
</reference>
<name>A0A5B7K6C3_PORTR</name>
<comment type="caution">
    <text evidence="2">The sequence shown here is derived from an EMBL/GenBank/DDBJ whole genome shotgun (WGS) entry which is preliminary data.</text>
</comment>
<dbReference type="EMBL" id="VSRR010130030">
    <property type="protein sequence ID" value="MPD02127.1"/>
    <property type="molecule type" value="Genomic_DNA"/>
</dbReference>
<evidence type="ECO:0000313" key="3">
    <source>
        <dbReference type="Proteomes" id="UP000324222"/>
    </source>
</evidence>
<dbReference type="AlphaFoldDB" id="A0A5B7K6C3"/>